<evidence type="ECO:0000256" key="5">
    <source>
        <dbReference type="HAMAP-Rule" id="MF_00374"/>
    </source>
</evidence>
<gene>
    <name evidence="5" type="primary">rpmC</name>
    <name evidence="6" type="ORF">ENI34_01415</name>
</gene>
<comment type="caution">
    <text evidence="6">The sequence shown here is derived from an EMBL/GenBank/DDBJ whole genome shotgun (WGS) entry which is preliminary data.</text>
</comment>
<evidence type="ECO:0000256" key="1">
    <source>
        <dbReference type="ARBA" id="ARBA00009254"/>
    </source>
</evidence>
<dbReference type="EMBL" id="DRIG01000018">
    <property type="protein sequence ID" value="HEC77786.1"/>
    <property type="molecule type" value="Genomic_DNA"/>
</dbReference>
<dbReference type="AlphaFoldDB" id="A0A9C9JZD3"/>
<reference evidence="6" key="1">
    <citation type="journal article" date="2020" name="mSystems">
        <title>Genome- and Community-Level Interaction Insights into Carbon Utilization and Element Cycling Functions of Hydrothermarchaeota in Hydrothermal Sediment.</title>
        <authorList>
            <person name="Zhou Z."/>
            <person name="Liu Y."/>
            <person name="Xu W."/>
            <person name="Pan J."/>
            <person name="Luo Z.H."/>
            <person name="Li M."/>
        </authorList>
    </citation>
    <scope>NUCLEOTIDE SEQUENCE</scope>
    <source>
        <strain evidence="6">HyVt-388</strain>
    </source>
</reference>
<protein>
    <recommendedName>
        <fullName evidence="4 5">Large ribosomal subunit protein uL29</fullName>
    </recommendedName>
</protein>
<dbReference type="GO" id="GO:0022625">
    <property type="term" value="C:cytosolic large ribosomal subunit"/>
    <property type="evidence" value="ECO:0007669"/>
    <property type="project" value="TreeGrafter"/>
</dbReference>
<evidence type="ECO:0000313" key="6">
    <source>
        <dbReference type="EMBL" id="HEC77786.1"/>
    </source>
</evidence>
<dbReference type="HAMAP" id="MF_00374">
    <property type="entry name" value="Ribosomal_uL29"/>
    <property type="match status" value="1"/>
</dbReference>
<keyword evidence="2 5" id="KW-0689">Ribosomal protein</keyword>
<dbReference type="Proteomes" id="UP000885826">
    <property type="component" value="Unassembled WGS sequence"/>
</dbReference>
<dbReference type="InterPro" id="IPR001854">
    <property type="entry name" value="Ribosomal_uL29"/>
</dbReference>
<dbReference type="CDD" id="cd00427">
    <property type="entry name" value="Ribosomal_L29_HIP"/>
    <property type="match status" value="1"/>
</dbReference>
<dbReference type="Gene3D" id="1.10.287.310">
    <property type="match status" value="1"/>
</dbReference>
<sequence>MKVFELREKSREELKDLLDGLYKEIFNLKFRRGAQELPNPLRLRTLRRDIARIKTVLREDELGIRKLLEPKKTKVKSKKKG</sequence>
<dbReference type="InterPro" id="IPR018254">
    <property type="entry name" value="Ribosomal_uL29_CS"/>
</dbReference>
<dbReference type="InterPro" id="IPR050063">
    <property type="entry name" value="Ribosomal_protein_uL29"/>
</dbReference>
<dbReference type="NCBIfam" id="TIGR00012">
    <property type="entry name" value="L29"/>
    <property type="match status" value="1"/>
</dbReference>
<proteinExistence type="inferred from homology"/>
<dbReference type="GO" id="GO:0006412">
    <property type="term" value="P:translation"/>
    <property type="evidence" value="ECO:0007669"/>
    <property type="project" value="UniProtKB-UniRule"/>
</dbReference>
<comment type="similarity">
    <text evidence="1 5">Belongs to the universal ribosomal protein uL29 family.</text>
</comment>
<evidence type="ECO:0000256" key="2">
    <source>
        <dbReference type="ARBA" id="ARBA00022980"/>
    </source>
</evidence>
<dbReference type="FunFam" id="1.10.287.310:FF:000001">
    <property type="entry name" value="50S ribosomal protein L29"/>
    <property type="match status" value="1"/>
</dbReference>
<evidence type="ECO:0000256" key="4">
    <source>
        <dbReference type="ARBA" id="ARBA00035204"/>
    </source>
</evidence>
<dbReference type="PROSITE" id="PS00579">
    <property type="entry name" value="RIBOSOMAL_L29"/>
    <property type="match status" value="1"/>
</dbReference>
<dbReference type="InterPro" id="IPR036049">
    <property type="entry name" value="Ribosomal_uL29_sf"/>
</dbReference>
<evidence type="ECO:0000256" key="3">
    <source>
        <dbReference type="ARBA" id="ARBA00023274"/>
    </source>
</evidence>
<name>A0A9C9JZD3_UNCW3</name>
<dbReference type="SUPFAM" id="SSF46561">
    <property type="entry name" value="Ribosomal protein L29 (L29p)"/>
    <property type="match status" value="1"/>
</dbReference>
<dbReference type="PANTHER" id="PTHR10916">
    <property type="entry name" value="60S RIBOSOMAL PROTEIN L35/50S RIBOSOMAL PROTEIN L29"/>
    <property type="match status" value="1"/>
</dbReference>
<dbReference type="GO" id="GO:0003735">
    <property type="term" value="F:structural constituent of ribosome"/>
    <property type="evidence" value="ECO:0007669"/>
    <property type="project" value="InterPro"/>
</dbReference>
<accession>A0A9C9JZD3</accession>
<organism evidence="6 7">
    <name type="scientific">candidate division WOR-3 bacterium</name>
    <dbReference type="NCBI Taxonomy" id="2052148"/>
    <lineage>
        <taxon>Bacteria</taxon>
        <taxon>Bacteria division WOR-3</taxon>
    </lineage>
</organism>
<evidence type="ECO:0000313" key="7">
    <source>
        <dbReference type="Proteomes" id="UP000885826"/>
    </source>
</evidence>
<keyword evidence="3 5" id="KW-0687">Ribonucleoprotein</keyword>
<dbReference type="Pfam" id="PF00831">
    <property type="entry name" value="Ribosomal_L29"/>
    <property type="match status" value="1"/>
</dbReference>
<dbReference type="PANTHER" id="PTHR10916:SF0">
    <property type="entry name" value="LARGE RIBOSOMAL SUBUNIT PROTEIN UL29C"/>
    <property type="match status" value="1"/>
</dbReference>